<proteinExistence type="predicted"/>
<dbReference type="GO" id="GO:0003677">
    <property type="term" value="F:DNA binding"/>
    <property type="evidence" value="ECO:0007669"/>
    <property type="project" value="UniProtKB-UniRule"/>
</dbReference>
<evidence type="ECO:0000313" key="6">
    <source>
        <dbReference type="EMBL" id="TFW29269.1"/>
    </source>
</evidence>
<keyword evidence="3" id="KW-0804">Transcription</keyword>
<dbReference type="SUPFAM" id="SSF46689">
    <property type="entry name" value="Homeodomain-like"/>
    <property type="match status" value="1"/>
</dbReference>
<dbReference type="OrthoDB" id="9798857at2"/>
<dbReference type="RefSeq" id="WP_135200289.1">
    <property type="nucleotide sequence ID" value="NZ_SPVG01000037.1"/>
</dbReference>
<sequence>MRKSKAEAAETRKRILAAASGEFLRHGIGATAIADVMVAAGMTQGGFYRHFESKEHLVAEASAAAFEAIFAGFDAAATGKSPREAIELIVHLYLHQLDASEQGALCPLVNLGSELRHSDEQVKGVVLDGYSRFVKLFAACLMRLDYTDYVGLAESIVSVIVGAVSIAGLAPDRKIADTILTNAENTVKMLLQSAPVSAALVTQRA</sequence>
<dbReference type="Pfam" id="PF00440">
    <property type="entry name" value="TetR_N"/>
    <property type="match status" value="1"/>
</dbReference>
<feature type="domain" description="HTH tetR-type" evidence="5">
    <location>
        <begin position="9"/>
        <end position="69"/>
    </location>
</feature>
<name>A0A4Y9SVA4_9BURK</name>
<dbReference type="InterPro" id="IPR054156">
    <property type="entry name" value="YxaF_TetR_C"/>
</dbReference>
<keyword evidence="1" id="KW-0805">Transcription regulation</keyword>
<dbReference type="PRINTS" id="PR00455">
    <property type="entry name" value="HTHTETR"/>
</dbReference>
<dbReference type="AlphaFoldDB" id="A0A4Y9SVA4"/>
<evidence type="ECO:0000313" key="7">
    <source>
        <dbReference type="Proteomes" id="UP000297729"/>
    </source>
</evidence>
<dbReference type="Pfam" id="PF21993">
    <property type="entry name" value="TetR_C_13_2"/>
    <property type="match status" value="1"/>
</dbReference>
<protein>
    <submittedName>
        <fullName evidence="6">TetR family transcriptional regulator</fullName>
    </submittedName>
</protein>
<evidence type="ECO:0000256" key="1">
    <source>
        <dbReference type="ARBA" id="ARBA00023015"/>
    </source>
</evidence>
<reference evidence="6 7" key="1">
    <citation type="submission" date="2019-03" db="EMBL/GenBank/DDBJ databases">
        <title>Draft Genome Sequence of Duganella callidus sp. nov., a Novel Duganella Species Isolated from Cultivated Soil.</title>
        <authorList>
            <person name="Raths R."/>
            <person name="Peta V."/>
            <person name="Bucking H."/>
        </authorList>
    </citation>
    <scope>NUCLEOTIDE SEQUENCE [LARGE SCALE GENOMIC DNA]</scope>
    <source>
        <strain evidence="6 7">DN04</strain>
    </source>
</reference>
<keyword evidence="7" id="KW-1185">Reference proteome</keyword>
<organism evidence="6 7">
    <name type="scientific">Duganella callida</name>
    <dbReference type="NCBI Taxonomy" id="2561932"/>
    <lineage>
        <taxon>Bacteria</taxon>
        <taxon>Pseudomonadati</taxon>
        <taxon>Pseudomonadota</taxon>
        <taxon>Betaproteobacteria</taxon>
        <taxon>Burkholderiales</taxon>
        <taxon>Oxalobacteraceae</taxon>
        <taxon>Telluria group</taxon>
        <taxon>Duganella</taxon>
    </lineage>
</organism>
<dbReference type="PROSITE" id="PS50977">
    <property type="entry name" value="HTH_TETR_2"/>
    <property type="match status" value="1"/>
</dbReference>
<dbReference type="InterPro" id="IPR009057">
    <property type="entry name" value="Homeodomain-like_sf"/>
</dbReference>
<dbReference type="Gene3D" id="1.10.10.60">
    <property type="entry name" value="Homeodomain-like"/>
    <property type="match status" value="1"/>
</dbReference>
<dbReference type="PANTHER" id="PTHR47506">
    <property type="entry name" value="TRANSCRIPTIONAL REGULATORY PROTEIN"/>
    <property type="match status" value="1"/>
</dbReference>
<feature type="DNA-binding region" description="H-T-H motif" evidence="4">
    <location>
        <begin position="32"/>
        <end position="51"/>
    </location>
</feature>
<dbReference type="PANTHER" id="PTHR47506:SF7">
    <property type="entry name" value="TRANSCRIPTIONAL REGULATORY PROTEIN"/>
    <property type="match status" value="1"/>
</dbReference>
<evidence type="ECO:0000256" key="2">
    <source>
        <dbReference type="ARBA" id="ARBA00023125"/>
    </source>
</evidence>
<dbReference type="InterPro" id="IPR036271">
    <property type="entry name" value="Tet_transcr_reg_TetR-rel_C_sf"/>
</dbReference>
<dbReference type="SUPFAM" id="SSF48498">
    <property type="entry name" value="Tetracyclin repressor-like, C-terminal domain"/>
    <property type="match status" value="1"/>
</dbReference>
<evidence type="ECO:0000256" key="3">
    <source>
        <dbReference type="ARBA" id="ARBA00023163"/>
    </source>
</evidence>
<gene>
    <name evidence="6" type="ORF">E4L98_04035</name>
</gene>
<dbReference type="EMBL" id="SPVG01000037">
    <property type="protein sequence ID" value="TFW29269.1"/>
    <property type="molecule type" value="Genomic_DNA"/>
</dbReference>
<dbReference type="Gene3D" id="1.10.357.10">
    <property type="entry name" value="Tetracycline Repressor, domain 2"/>
    <property type="match status" value="1"/>
</dbReference>
<dbReference type="InterPro" id="IPR001647">
    <property type="entry name" value="HTH_TetR"/>
</dbReference>
<dbReference type="Proteomes" id="UP000297729">
    <property type="component" value="Unassembled WGS sequence"/>
</dbReference>
<evidence type="ECO:0000259" key="5">
    <source>
        <dbReference type="PROSITE" id="PS50977"/>
    </source>
</evidence>
<keyword evidence="2 4" id="KW-0238">DNA-binding</keyword>
<accession>A0A4Y9SVA4</accession>
<comment type="caution">
    <text evidence="6">The sequence shown here is derived from an EMBL/GenBank/DDBJ whole genome shotgun (WGS) entry which is preliminary data.</text>
</comment>
<evidence type="ECO:0000256" key="4">
    <source>
        <dbReference type="PROSITE-ProRule" id="PRU00335"/>
    </source>
</evidence>